<evidence type="ECO:0000313" key="5">
    <source>
        <dbReference type="Proteomes" id="UP000296049"/>
    </source>
</evidence>
<evidence type="ECO:0000256" key="1">
    <source>
        <dbReference type="SAM" id="MobiDB-lite"/>
    </source>
</evidence>
<protein>
    <submittedName>
        <fullName evidence="4">Uncharacterized protein</fullName>
    </submittedName>
</protein>
<feature type="chain" id="PRO_5004354757" evidence="3">
    <location>
        <begin position="26"/>
        <end position="70"/>
    </location>
</feature>
<reference evidence="5" key="1">
    <citation type="journal article" date="2013" name="Nat. Genet.">
        <title>The duck genome and transcriptome provide insight into an avian influenza virus reservoir species.</title>
        <authorList>
            <person name="Huang Y."/>
            <person name="Li Y."/>
            <person name="Burt D.W."/>
            <person name="Chen H."/>
            <person name="Zhang Y."/>
            <person name="Qian W."/>
            <person name="Kim H."/>
            <person name="Gan S."/>
            <person name="Zhao Y."/>
            <person name="Li J."/>
            <person name="Yi K."/>
            <person name="Feng H."/>
            <person name="Zhu P."/>
            <person name="Li B."/>
            <person name="Liu Q."/>
            <person name="Fairley S."/>
            <person name="Magor K.E."/>
            <person name="Du Z."/>
            <person name="Hu X."/>
            <person name="Goodman L."/>
            <person name="Tafer H."/>
            <person name="Vignal A."/>
            <person name="Lee T."/>
            <person name="Kim K.W."/>
            <person name="Sheng Z."/>
            <person name="An Y."/>
            <person name="Searle S."/>
            <person name="Herrero J."/>
            <person name="Groenen M.A."/>
            <person name="Crooijmans R.P."/>
            <person name="Faraut T."/>
            <person name="Cai Q."/>
            <person name="Webster R.G."/>
            <person name="Aldridge J.R."/>
            <person name="Warren W.C."/>
            <person name="Bartschat S."/>
            <person name="Kehr S."/>
            <person name="Marz M."/>
            <person name="Stadler P.F."/>
            <person name="Smith J."/>
            <person name="Kraus R.H."/>
            <person name="Zhao Y."/>
            <person name="Ren L."/>
            <person name="Fei J."/>
            <person name="Morisson M."/>
            <person name="Kaiser P."/>
            <person name="Griffin D.K."/>
            <person name="Rao M."/>
            <person name="Pitel F."/>
            <person name="Wang J."/>
            <person name="Li N."/>
        </authorList>
    </citation>
    <scope>NUCLEOTIDE SEQUENCE [LARGE SCALE GENOMIC DNA]</scope>
</reference>
<evidence type="ECO:0000256" key="3">
    <source>
        <dbReference type="SAM" id="SignalP"/>
    </source>
</evidence>
<proteinExistence type="predicted"/>
<dbReference type="AlphaFoldDB" id="R0LK64"/>
<name>R0LK64_ANAPL</name>
<keyword evidence="2" id="KW-0812">Transmembrane</keyword>
<feature type="transmembrane region" description="Helical" evidence="2">
    <location>
        <begin position="49"/>
        <end position="66"/>
    </location>
</feature>
<keyword evidence="2" id="KW-0472">Membrane</keyword>
<feature type="region of interest" description="Disordered" evidence="1">
    <location>
        <begin position="29"/>
        <end position="49"/>
    </location>
</feature>
<keyword evidence="2" id="KW-1133">Transmembrane helix</keyword>
<gene>
    <name evidence="4" type="ORF">Anapl_14651</name>
</gene>
<feature type="compositionally biased region" description="Polar residues" evidence="1">
    <location>
        <begin position="34"/>
        <end position="48"/>
    </location>
</feature>
<evidence type="ECO:0000256" key="2">
    <source>
        <dbReference type="SAM" id="Phobius"/>
    </source>
</evidence>
<keyword evidence="5" id="KW-1185">Reference proteome</keyword>
<evidence type="ECO:0000313" key="4">
    <source>
        <dbReference type="EMBL" id="EOB00793.1"/>
    </source>
</evidence>
<accession>R0LK64</accession>
<feature type="signal peptide" evidence="3">
    <location>
        <begin position="1"/>
        <end position="25"/>
    </location>
</feature>
<sequence length="70" mass="7201">MQPLQRAHLILLLALVALCLPFIQAQDKAGSGGPNNNSTMPQSSLSPPGSTPAILLLALGLAAAFLQQLP</sequence>
<dbReference type="EMBL" id="KB743160">
    <property type="protein sequence ID" value="EOB00793.1"/>
    <property type="molecule type" value="Genomic_DNA"/>
</dbReference>
<organism evidence="4 5">
    <name type="scientific">Anas platyrhynchos</name>
    <name type="common">Mallard</name>
    <name type="synonym">Anas boschas</name>
    <dbReference type="NCBI Taxonomy" id="8839"/>
    <lineage>
        <taxon>Eukaryota</taxon>
        <taxon>Metazoa</taxon>
        <taxon>Chordata</taxon>
        <taxon>Craniata</taxon>
        <taxon>Vertebrata</taxon>
        <taxon>Euteleostomi</taxon>
        <taxon>Archelosauria</taxon>
        <taxon>Archosauria</taxon>
        <taxon>Dinosauria</taxon>
        <taxon>Saurischia</taxon>
        <taxon>Theropoda</taxon>
        <taxon>Coelurosauria</taxon>
        <taxon>Aves</taxon>
        <taxon>Neognathae</taxon>
        <taxon>Galloanserae</taxon>
        <taxon>Anseriformes</taxon>
        <taxon>Anatidae</taxon>
        <taxon>Anatinae</taxon>
        <taxon>Anas</taxon>
    </lineage>
</organism>
<dbReference type="Proteomes" id="UP000296049">
    <property type="component" value="Unassembled WGS sequence"/>
</dbReference>
<keyword evidence="3" id="KW-0732">Signal</keyword>